<evidence type="ECO:0000256" key="8">
    <source>
        <dbReference type="PROSITE-ProRule" id="PRU00042"/>
    </source>
</evidence>
<evidence type="ECO:0000313" key="13">
    <source>
        <dbReference type="EMBL" id="CDG68711.1"/>
    </source>
</evidence>
<dbReference type="InterPro" id="IPR009210">
    <property type="entry name" value="ASCC1"/>
</dbReference>
<evidence type="ECO:0000256" key="7">
    <source>
        <dbReference type="ARBA" id="ARBA00023242"/>
    </source>
</evidence>
<evidence type="ECO:0000256" key="9">
    <source>
        <dbReference type="PROSITE-ProRule" id="PRU00117"/>
    </source>
</evidence>
<dbReference type="InterPro" id="IPR004087">
    <property type="entry name" value="KH_dom"/>
</dbReference>
<dbReference type="FunFam" id="3.30.160.60:FF:000045">
    <property type="entry name" value="ZFP69 zinc finger protein B"/>
    <property type="match status" value="1"/>
</dbReference>
<dbReference type="Pfam" id="PF10469">
    <property type="entry name" value="AKAP7_NLS"/>
    <property type="match status" value="1"/>
</dbReference>
<dbReference type="PROSITE" id="PS50084">
    <property type="entry name" value="KH_TYPE_1"/>
    <property type="match status" value="1"/>
</dbReference>
<dbReference type="Gene3D" id="3.30.160.60">
    <property type="entry name" value="Classic Zinc Finger"/>
    <property type="match status" value="1"/>
</dbReference>
<keyword evidence="11" id="KW-0472">Membrane</keyword>
<dbReference type="SMART" id="SM00355">
    <property type="entry name" value="ZnF_C2H2"/>
    <property type="match status" value="2"/>
</dbReference>
<dbReference type="PROSITE" id="PS50157">
    <property type="entry name" value="ZINC_FINGER_C2H2_2"/>
    <property type="match status" value="2"/>
</dbReference>
<feature type="transmembrane region" description="Helical" evidence="11">
    <location>
        <begin position="442"/>
        <end position="466"/>
    </location>
</feature>
<evidence type="ECO:0000256" key="11">
    <source>
        <dbReference type="SAM" id="Phobius"/>
    </source>
</evidence>
<evidence type="ECO:0000256" key="6">
    <source>
        <dbReference type="ARBA" id="ARBA00023125"/>
    </source>
</evidence>
<dbReference type="SMART" id="SM00322">
    <property type="entry name" value="KH"/>
    <property type="match status" value="1"/>
</dbReference>
<keyword evidence="7" id="KW-0539">Nucleus</keyword>
<organism evidence="13">
    <name type="scientific">Hydra vulgaris</name>
    <name type="common">Hydra</name>
    <name type="synonym">Hydra attenuata</name>
    <dbReference type="NCBI Taxonomy" id="6087"/>
    <lineage>
        <taxon>Eukaryota</taxon>
        <taxon>Metazoa</taxon>
        <taxon>Cnidaria</taxon>
        <taxon>Hydrozoa</taxon>
        <taxon>Hydroidolina</taxon>
        <taxon>Anthoathecata</taxon>
        <taxon>Aplanulata</taxon>
        <taxon>Hydridae</taxon>
        <taxon>Hydra</taxon>
    </lineage>
</organism>
<sequence>MYETDHQGNKLFIMRPGGHDIKKVVDFRLDNGKRYYKVKWESSWEPEDNLLDYQVFLDQFWDFVNRVKSDQNLLNQPQRKKPRIIITDGNNHFKSASTKFMLNTREHIESETVSLYKNNSLENSDNEHNDQVENGFFTQDPQRTSNHSKSTPQILIKTEHNEIPPDRPTMVGSLPEKFSPSRNSTNSRSNLNTMNTDLIQGKDEKNMLLCDKKSHQCPQCGKIFKRRDVMIRHERTHTNNFCYFCSCCGRGFMRRYVLLKHLKREHNTEDQSKVLSTKVSKISSSPDVFIGYGSDVTLSENLGVETDVYKYMKNRNASDDFIQIQTNYEPSEDDQKSLDEEDSEKSVSNKKSKDLNHGIDEQDETNLTLTEDGIHIPESHKNEAELFVLKSLSLGDNEEKSLIDKSLKSKNVYGNKKEEMGNQSLLVAIKNERVYSIVCTPFYYQFLSAFYSPLFVLISTFILFIFPPNYYASKRVMNILKPKLINVDGRQYRHLTQVNLSNTETNIEKEAGIAPYIEEDFCYYDEPESCRNDANAVEKTKTGFILYIKDIPSYYFKFIFGKGGEQKQMIENQTKTVLKLPKKGQDGDIEISGNNQSGILTAQSKIMSIIDLNRRDQPSTHFLAINLVSDDLKESFNLFKNKVIQLNSRGIENSIFQFPERLHLTLCMLQFLNDLELSNTLESITQITKDLYSKHFCNGEKLCIHLKGLEYMNDDPSEVDVLYAKVEDSTKRIQNFVDELVKTLSSFPCVRKEKESVKLHATLMNTIFRLDDTNNCTNFDKPNKCGKKQRVTFDARDIFE</sequence>
<dbReference type="Gene3D" id="3.30.1370.10">
    <property type="entry name" value="K Homology domain, type 1"/>
    <property type="match status" value="1"/>
</dbReference>
<comment type="subcellular location">
    <subcellularLocation>
        <location evidence="1">Nucleus</location>
    </subcellularLocation>
</comment>
<dbReference type="GO" id="GO:0003723">
    <property type="term" value="F:RNA binding"/>
    <property type="evidence" value="ECO:0007669"/>
    <property type="project" value="UniProtKB-UniRule"/>
</dbReference>
<dbReference type="InterPro" id="IPR013087">
    <property type="entry name" value="Znf_C2H2_type"/>
</dbReference>
<dbReference type="InterPro" id="IPR036612">
    <property type="entry name" value="KH_dom_type_1_sf"/>
</dbReference>
<dbReference type="OrthoDB" id="277832at2759"/>
<keyword evidence="3" id="KW-0677">Repeat</keyword>
<keyword evidence="2" id="KW-0479">Metal-binding</keyword>
<evidence type="ECO:0000256" key="3">
    <source>
        <dbReference type="ARBA" id="ARBA00022737"/>
    </source>
</evidence>
<keyword evidence="9" id="KW-0694">RNA-binding</keyword>
<feature type="domain" description="C2H2-type" evidence="12">
    <location>
        <begin position="243"/>
        <end position="271"/>
    </location>
</feature>
<feature type="region of interest" description="Disordered" evidence="10">
    <location>
        <begin position="122"/>
        <end position="151"/>
    </location>
</feature>
<dbReference type="GO" id="GO:0008270">
    <property type="term" value="F:zinc ion binding"/>
    <property type="evidence" value="ECO:0007669"/>
    <property type="project" value="UniProtKB-KW"/>
</dbReference>
<dbReference type="InterPro" id="IPR004088">
    <property type="entry name" value="KH_dom_type_1"/>
</dbReference>
<dbReference type="EMBL" id="HAAD01002479">
    <property type="protein sequence ID" value="CDG68711.1"/>
    <property type="molecule type" value="mRNA"/>
</dbReference>
<dbReference type="AlphaFoldDB" id="T2M9H3"/>
<dbReference type="Pfam" id="PF00013">
    <property type="entry name" value="KH_1"/>
    <property type="match status" value="1"/>
</dbReference>
<dbReference type="CDD" id="cd00024">
    <property type="entry name" value="CD_CSD"/>
    <property type="match status" value="1"/>
</dbReference>
<evidence type="ECO:0000256" key="10">
    <source>
        <dbReference type="SAM" id="MobiDB-lite"/>
    </source>
</evidence>
<dbReference type="GO" id="GO:0006307">
    <property type="term" value="P:DNA alkylation repair"/>
    <property type="evidence" value="ECO:0007669"/>
    <property type="project" value="InterPro"/>
</dbReference>
<dbReference type="Gene3D" id="2.40.50.40">
    <property type="match status" value="1"/>
</dbReference>
<evidence type="ECO:0000259" key="12">
    <source>
        <dbReference type="PROSITE" id="PS50157"/>
    </source>
</evidence>
<dbReference type="CDD" id="cd22419">
    <property type="entry name" value="KH-I_ASCC1"/>
    <property type="match status" value="1"/>
</dbReference>
<dbReference type="GO" id="GO:0003677">
    <property type="term" value="F:DNA binding"/>
    <property type="evidence" value="ECO:0007669"/>
    <property type="project" value="UniProtKB-KW"/>
</dbReference>
<dbReference type="PANTHER" id="PTHR13360:SF1">
    <property type="entry name" value="ACTIVATING SIGNAL COINTEGRATOR 1 COMPLEX SUBUNIT 1"/>
    <property type="match status" value="1"/>
</dbReference>
<dbReference type="Gene3D" id="3.90.1140.10">
    <property type="entry name" value="Cyclic phosphodiesterase"/>
    <property type="match status" value="1"/>
</dbReference>
<feature type="compositionally biased region" description="Basic and acidic residues" evidence="10">
    <location>
        <begin position="333"/>
        <end position="360"/>
    </location>
</feature>
<dbReference type="GO" id="GO:0006355">
    <property type="term" value="P:regulation of DNA-templated transcription"/>
    <property type="evidence" value="ECO:0007669"/>
    <property type="project" value="TreeGrafter"/>
</dbReference>
<dbReference type="InterPro" id="IPR047538">
    <property type="entry name" value="KH-I_ASCC1"/>
</dbReference>
<protein>
    <submittedName>
        <fullName evidence="13">Activating signal cointegrator 1 complex subunit 1</fullName>
    </submittedName>
</protein>
<accession>T2M9H3</accession>
<keyword evidence="6" id="KW-0238">DNA-binding</keyword>
<dbReference type="InterPro" id="IPR016197">
    <property type="entry name" value="Chromo-like_dom_sf"/>
</dbReference>
<evidence type="ECO:0000256" key="4">
    <source>
        <dbReference type="ARBA" id="ARBA00022771"/>
    </source>
</evidence>
<name>T2M9H3_HYDVU</name>
<keyword evidence="4 8" id="KW-0863">Zinc-finger</keyword>
<feature type="compositionally biased region" description="Polar residues" evidence="10">
    <location>
        <begin position="136"/>
        <end position="151"/>
    </location>
</feature>
<feature type="region of interest" description="Disordered" evidence="10">
    <location>
        <begin position="328"/>
        <end position="367"/>
    </location>
</feature>
<evidence type="ECO:0000256" key="2">
    <source>
        <dbReference type="ARBA" id="ARBA00022723"/>
    </source>
</evidence>
<keyword evidence="5" id="KW-0862">Zinc</keyword>
<feature type="non-terminal residue" evidence="13">
    <location>
        <position position="800"/>
    </location>
</feature>
<dbReference type="PROSITE" id="PS00028">
    <property type="entry name" value="ZINC_FINGER_C2H2_1"/>
    <property type="match status" value="2"/>
</dbReference>
<feature type="domain" description="C2H2-type" evidence="12">
    <location>
        <begin position="215"/>
        <end position="239"/>
    </location>
</feature>
<dbReference type="SUPFAM" id="SSF54160">
    <property type="entry name" value="Chromo domain-like"/>
    <property type="match status" value="1"/>
</dbReference>
<evidence type="ECO:0000256" key="1">
    <source>
        <dbReference type="ARBA" id="ARBA00004123"/>
    </source>
</evidence>
<gene>
    <name evidence="13" type="primary">ASCC1</name>
</gene>
<reference evidence="13" key="1">
    <citation type="journal article" date="2013" name="Genome Biol. Evol.">
        <title>Punctuated emergences of genetic and phenotypic innovations in eumetazoan, bilaterian, euteleostome, and hominidae ancestors.</title>
        <authorList>
            <person name="Wenger Y."/>
            <person name="Galliot B."/>
        </authorList>
    </citation>
    <scope>NUCLEOTIDE SEQUENCE</scope>
    <source>
        <tissue evidence="13">Whole animals</tissue>
    </source>
</reference>
<proteinExistence type="evidence at transcript level"/>
<keyword evidence="11" id="KW-0812">Transmembrane</keyword>
<dbReference type="GO" id="GO:0005634">
    <property type="term" value="C:nucleus"/>
    <property type="evidence" value="ECO:0007669"/>
    <property type="project" value="UniProtKB-SubCell"/>
</dbReference>
<dbReference type="SUPFAM" id="SSF54791">
    <property type="entry name" value="Eukaryotic type KH-domain (KH-domain type I)"/>
    <property type="match status" value="1"/>
</dbReference>
<keyword evidence="11" id="KW-1133">Transmembrane helix</keyword>
<dbReference type="SUPFAM" id="SSF57667">
    <property type="entry name" value="beta-beta-alpha zinc fingers"/>
    <property type="match status" value="1"/>
</dbReference>
<dbReference type="InterPro" id="IPR036236">
    <property type="entry name" value="Znf_C2H2_sf"/>
</dbReference>
<dbReference type="PANTHER" id="PTHR13360">
    <property type="entry name" value="ACTIVATING SIGNAL COINTEGRATOR 1 COMPLEX SUBUNIT 1"/>
    <property type="match status" value="1"/>
</dbReference>
<evidence type="ECO:0000256" key="5">
    <source>
        <dbReference type="ARBA" id="ARBA00022833"/>
    </source>
</evidence>
<dbReference type="InterPro" id="IPR019510">
    <property type="entry name" value="AKAP7-like_phosphoesterase"/>
</dbReference>